<keyword evidence="6" id="KW-1185">Reference proteome</keyword>
<dbReference type="STRING" id="1055723.SAMN05216293_1821"/>
<dbReference type="PANTHER" id="PTHR16504:SF4">
    <property type="entry name" value="5'(3')-DEOXYRIBONUCLEOTIDASE"/>
    <property type="match status" value="1"/>
</dbReference>
<name>A0A1M6UXW3_9FLAO</name>
<dbReference type="GO" id="GO:0009223">
    <property type="term" value="P:pyrimidine deoxyribonucleotide catabolic process"/>
    <property type="evidence" value="ECO:0007669"/>
    <property type="project" value="TreeGrafter"/>
</dbReference>
<gene>
    <name evidence="3" type="ORF">SAMN04487891_107184</name>
    <name evidence="4" type="ORF">SAMN05216293_1821</name>
</gene>
<dbReference type="PANTHER" id="PTHR16504">
    <property type="entry name" value="5'(3')-DEOXYRIBONUCLEOTIDASE"/>
    <property type="match status" value="1"/>
</dbReference>
<comment type="similarity">
    <text evidence="1">Belongs to the 5'(3')-deoxyribonucleotidase family.</text>
</comment>
<reference evidence="4 5" key="1">
    <citation type="submission" date="2016-11" db="EMBL/GenBank/DDBJ databases">
        <authorList>
            <person name="Varghese N."/>
            <person name="Submissions S."/>
        </authorList>
    </citation>
    <scope>NUCLEOTIDE SEQUENCE [LARGE SCALE GENOMIC DNA]</scope>
    <source>
        <strain evidence="4 5">CGMCC 1.12174</strain>
        <strain evidence="3 6">DSM 26351</strain>
    </source>
</reference>
<dbReference type="Proteomes" id="UP000198940">
    <property type="component" value="Unassembled WGS sequence"/>
</dbReference>
<dbReference type="AlphaFoldDB" id="A0A1M6UXW3"/>
<dbReference type="SUPFAM" id="SSF56784">
    <property type="entry name" value="HAD-like"/>
    <property type="match status" value="1"/>
</dbReference>
<evidence type="ECO:0000313" key="4">
    <source>
        <dbReference type="EMBL" id="SHK74099.1"/>
    </source>
</evidence>
<dbReference type="SFLD" id="SFLDS00003">
    <property type="entry name" value="Haloacid_Dehalogenase"/>
    <property type="match status" value="1"/>
</dbReference>
<evidence type="ECO:0000313" key="5">
    <source>
        <dbReference type="Proteomes" id="UP000184031"/>
    </source>
</evidence>
<evidence type="ECO:0000313" key="3">
    <source>
        <dbReference type="EMBL" id="SFC22362.1"/>
    </source>
</evidence>
<feature type="active site" description="Proton donor" evidence="2">
    <location>
        <position position="8"/>
    </location>
</feature>
<dbReference type="SFLD" id="SFLDG01146">
    <property type="entry name" value="C1.2.2"/>
    <property type="match status" value="1"/>
</dbReference>
<accession>A0A1M6UXW3</accession>
<dbReference type="InterPro" id="IPR010708">
    <property type="entry name" value="5'(3')-deoxyribonucleotidase"/>
</dbReference>
<dbReference type="Proteomes" id="UP000184031">
    <property type="component" value="Unassembled WGS sequence"/>
</dbReference>
<dbReference type="Pfam" id="PF06941">
    <property type="entry name" value="NT5C"/>
    <property type="match status" value="1"/>
</dbReference>
<dbReference type="InterPro" id="IPR036412">
    <property type="entry name" value="HAD-like_sf"/>
</dbReference>
<dbReference type="SFLD" id="SFLDG01126">
    <property type="entry name" value="C1.2:_Nucleotidase_Like"/>
    <property type="match status" value="1"/>
</dbReference>
<dbReference type="EMBL" id="FOKU01000007">
    <property type="protein sequence ID" value="SFC22362.1"/>
    <property type="molecule type" value="Genomic_DNA"/>
</dbReference>
<dbReference type="Gene3D" id="3.40.50.1000">
    <property type="entry name" value="HAD superfamily/HAD-like"/>
    <property type="match status" value="1"/>
</dbReference>
<dbReference type="EMBL" id="FRAT01000004">
    <property type="protein sequence ID" value="SHK74099.1"/>
    <property type="molecule type" value="Genomic_DNA"/>
</dbReference>
<feature type="active site" description="Nucleophile" evidence="2">
    <location>
        <position position="6"/>
    </location>
</feature>
<sequence>MTIFVDMDEVIADAFGAHLDLYNEEFNAQLKREDCYGKEAWQCVPQEHQQSIKDHTWRDGFFKGLKVIPDSQDVLFELSKKHEVYIASAAMEFPQSLREKSDWLDEFFPFIPWQNRILCGNKHVLKGDVLIDDRSKNLGPFDGRSIMFTSPHNTNVTLFERADTWKDVADKLL</sequence>
<evidence type="ECO:0000313" key="6">
    <source>
        <dbReference type="Proteomes" id="UP000198940"/>
    </source>
</evidence>
<comment type="caution">
    <text evidence="4">The sequence shown here is derived from an EMBL/GenBank/DDBJ whole genome shotgun (WGS) entry which is preliminary data.</text>
</comment>
<evidence type="ECO:0000256" key="1">
    <source>
        <dbReference type="ARBA" id="ARBA00009589"/>
    </source>
</evidence>
<proteinExistence type="inferred from homology"/>
<organism evidence="4 5">
    <name type="scientific">Flagellimonas taeanensis</name>
    <dbReference type="NCBI Taxonomy" id="1005926"/>
    <lineage>
        <taxon>Bacteria</taxon>
        <taxon>Pseudomonadati</taxon>
        <taxon>Bacteroidota</taxon>
        <taxon>Flavobacteriia</taxon>
        <taxon>Flavobacteriales</taxon>
        <taxon>Flavobacteriaceae</taxon>
        <taxon>Flagellimonas</taxon>
    </lineage>
</organism>
<dbReference type="GO" id="GO:0008253">
    <property type="term" value="F:5'-nucleotidase activity"/>
    <property type="evidence" value="ECO:0007669"/>
    <property type="project" value="InterPro"/>
</dbReference>
<dbReference type="Gene3D" id="1.10.40.40">
    <property type="entry name" value="Deoxyribonucleotidase, domain 2"/>
    <property type="match status" value="1"/>
</dbReference>
<dbReference type="OrthoDB" id="278110at2"/>
<evidence type="ECO:0000256" key="2">
    <source>
        <dbReference type="PIRSR" id="PIRSR610708-1"/>
    </source>
</evidence>
<dbReference type="InterPro" id="IPR023214">
    <property type="entry name" value="HAD_sf"/>
</dbReference>
<dbReference type="RefSeq" id="WP_072879038.1">
    <property type="nucleotide sequence ID" value="NZ_FOKU01000007.1"/>
</dbReference>
<protein>
    <submittedName>
        <fullName evidence="4">5'(3')-deoxyribonucleotidase</fullName>
    </submittedName>
</protein>